<dbReference type="Pfam" id="PF13515">
    <property type="entry name" value="FUSC_2"/>
    <property type="match status" value="1"/>
</dbReference>
<organism evidence="7 8">
    <name type="scientific">Solicola gregarius</name>
    <dbReference type="NCBI Taxonomy" id="2908642"/>
    <lineage>
        <taxon>Bacteria</taxon>
        <taxon>Bacillati</taxon>
        <taxon>Actinomycetota</taxon>
        <taxon>Actinomycetes</taxon>
        <taxon>Propionibacteriales</taxon>
        <taxon>Nocardioidaceae</taxon>
        <taxon>Solicola</taxon>
    </lineage>
</organism>
<evidence type="ECO:0000256" key="5">
    <source>
        <dbReference type="SAM" id="Phobius"/>
    </source>
</evidence>
<feature type="transmembrane region" description="Helical" evidence="5">
    <location>
        <begin position="34"/>
        <end position="51"/>
    </location>
</feature>
<evidence type="ECO:0000259" key="6">
    <source>
        <dbReference type="Pfam" id="PF13515"/>
    </source>
</evidence>
<protein>
    <submittedName>
        <fullName evidence="7">FUSC family protein</fullName>
    </submittedName>
</protein>
<sequence>MSAWMTRLTDRADDRQLVRPMAMSERWGILRGRAPMIVRLALGTSLAWLVATELIGHVQPFFAPVAAALTIAAGLGQRRSVVVELVVGVSVGILAGEVLITWMGRGAWQIAVVVALAVSVASLLGLKGMALMQSATSAILIAAVLPAAATGNPAVARFLDALVGGVIGLAMTAIVPTNPLRDLDREIQSVLGGLASILDQVAESMRLRDAGVAWTALQETRALQPTLEGLASTSASATEVSRISPLRWSQREHVRLYTSTVHDIDNAVRDARVLARRVTSMLRHGEDPPDGMDDAVAALADAVRIFGGDLQEYERFDEAKDKLVAAARSATEALSGSGTLNASAVVAQIRSLAADLLFASGWSAADVDSWLQLDD</sequence>
<dbReference type="Proteomes" id="UP001164390">
    <property type="component" value="Chromosome"/>
</dbReference>
<keyword evidence="2 5" id="KW-0812">Transmembrane</keyword>
<feature type="transmembrane region" description="Helical" evidence="5">
    <location>
        <begin position="57"/>
        <end position="75"/>
    </location>
</feature>
<name>A0AA46YK32_9ACTN</name>
<evidence type="ECO:0000313" key="7">
    <source>
        <dbReference type="EMBL" id="UYM04184.1"/>
    </source>
</evidence>
<dbReference type="GO" id="GO:0016020">
    <property type="term" value="C:membrane"/>
    <property type="evidence" value="ECO:0007669"/>
    <property type="project" value="UniProtKB-SubCell"/>
</dbReference>
<dbReference type="AlphaFoldDB" id="A0AA46YK32"/>
<feature type="transmembrane region" description="Helical" evidence="5">
    <location>
        <begin position="82"/>
        <end position="100"/>
    </location>
</feature>
<comment type="subcellular location">
    <subcellularLocation>
        <location evidence="1">Membrane</location>
        <topology evidence="1">Multi-pass membrane protein</topology>
    </subcellularLocation>
</comment>
<keyword evidence="4 5" id="KW-0472">Membrane</keyword>
<evidence type="ECO:0000256" key="2">
    <source>
        <dbReference type="ARBA" id="ARBA00022692"/>
    </source>
</evidence>
<feature type="transmembrane region" description="Helical" evidence="5">
    <location>
        <begin position="106"/>
        <end position="124"/>
    </location>
</feature>
<dbReference type="InterPro" id="IPR049453">
    <property type="entry name" value="Memb_transporter_dom"/>
</dbReference>
<feature type="domain" description="Integral membrane bound transporter" evidence="6">
    <location>
        <begin position="47"/>
        <end position="170"/>
    </location>
</feature>
<evidence type="ECO:0000256" key="4">
    <source>
        <dbReference type="ARBA" id="ARBA00023136"/>
    </source>
</evidence>
<proteinExistence type="predicted"/>
<dbReference type="RefSeq" id="WP_271632843.1">
    <property type="nucleotide sequence ID" value="NZ_CP094970.1"/>
</dbReference>
<evidence type="ECO:0000256" key="3">
    <source>
        <dbReference type="ARBA" id="ARBA00022989"/>
    </source>
</evidence>
<keyword evidence="8" id="KW-1185">Reference proteome</keyword>
<reference evidence="7" key="1">
    <citation type="submission" date="2022-01" db="EMBL/GenBank/DDBJ databases">
        <title>Nocardioidaceae gen. sp. A5X3R13.</title>
        <authorList>
            <person name="Lopez Marin M.A."/>
            <person name="Uhlik O."/>
        </authorList>
    </citation>
    <scope>NUCLEOTIDE SEQUENCE</scope>
    <source>
        <strain evidence="7">A5X3R13</strain>
    </source>
</reference>
<accession>A0AA46YK32</accession>
<dbReference type="KEGG" id="sgrg:L0C25_16765"/>
<gene>
    <name evidence="7" type="ORF">L0C25_16765</name>
</gene>
<evidence type="ECO:0000256" key="1">
    <source>
        <dbReference type="ARBA" id="ARBA00004141"/>
    </source>
</evidence>
<dbReference type="EMBL" id="CP094970">
    <property type="protein sequence ID" value="UYM04184.1"/>
    <property type="molecule type" value="Genomic_DNA"/>
</dbReference>
<evidence type="ECO:0000313" key="8">
    <source>
        <dbReference type="Proteomes" id="UP001164390"/>
    </source>
</evidence>
<keyword evidence="3 5" id="KW-1133">Transmembrane helix</keyword>